<evidence type="ECO:0000313" key="2">
    <source>
        <dbReference type="Proteomes" id="UP001157006"/>
    </source>
</evidence>
<dbReference type="AlphaFoldDB" id="A0AAV0YZ39"/>
<reference evidence="1 2" key="1">
    <citation type="submission" date="2023-01" db="EMBL/GenBank/DDBJ databases">
        <authorList>
            <person name="Kreplak J."/>
        </authorList>
    </citation>
    <scope>NUCLEOTIDE SEQUENCE [LARGE SCALE GENOMIC DNA]</scope>
</reference>
<gene>
    <name evidence="1" type="ORF">VFH_I412480</name>
</gene>
<name>A0AAV0YZ39_VICFA</name>
<proteinExistence type="predicted"/>
<sequence length="184" mass="21464">MSDGKLSKQSSKKSSQSQNIYVMSHKVIHQLLVDSLKWYHENFLNKPVDPEYYVDATSKVESREKILKQFANHNLLKFIGMSKKFNHYHVNAFYCNLELTTVGLKSGFNDSVVKFSYGDFTKKIGLTSSGSSIIDIRDSSYDIFHFVFLFPCRWLRTLLFMEINGIVSKEDDLFEARERPIPWR</sequence>
<protein>
    <submittedName>
        <fullName evidence="1">Uncharacterized protein</fullName>
    </submittedName>
</protein>
<organism evidence="1 2">
    <name type="scientific">Vicia faba</name>
    <name type="common">Broad bean</name>
    <name type="synonym">Faba vulgaris</name>
    <dbReference type="NCBI Taxonomy" id="3906"/>
    <lineage>
        <taxon>Eukaryota</taxon>
        <taxon>Viridiplantae</taxon>
        <taxon>Streptophyta</taxon>
        <taxon>Embryophyta</taxon>
        <taxon>Tracheophyta</taxon>
        <taxon>Spermatophyta</taxon>
        <taxon>Magnoliopsida</taxon>
        <taxon>eudicotyledons</taxon>
        <taxon>Gunneridae</taxon>
        <taxon>Pentapetalae</taxon>
        <taxon>rosids</taxon>
        <taxon>fabids</taxon>
        <taxon>Fabales</taxon>
        <taxon>Fabaceae</taxon>
        <taxon>Papilionoideae</taxon>
        <taxon>50 kb inversion clade</taxon>
        <taxon>NPAAA clade</taxon>
        <taxon>Hologalegina</taxon>
        <taxon>IRL clade</taxon>
        <taxon>Fabeae</taxon>
        <taxon>Vicia</taxon>
    </lineage>
</organism>
<keyword evidence="2" id="KW-1185">Reference proteome</keyword>
<evidence type="ECO:0000313" key="1">
    <source>
        <dbReference type="EMBL" id="CAI8589839.1"/>
    </source>
</evidence>
<dbReference type="EMBL" id="OX451736">
    <property type="protein sequence ID" value="CAI8589839.1"/>
    <property type="molecule type" value="Genomic_DNA"/>
</dbReference>
<accession>A0AAV0YZ39</accession>
<dbReference type="Proteomes" id="UP001157006">
    <property type="component" value="Chromosome 1L"/>
</dbReference>